<organism evidence="2 3">
    <name type="scientific">Anatilimnocola aggregata</name>
    <dbReference type="NCBI Taxonomy" id="2528021"/>
    <lineage>
        <taxon>Bacteria</taxon>
        <taxon>Pseudomonadati</taxon>
        <taxon>Planctomycetota</taxon>
        <taxon>Planctomycetia</taxon>
        <taxon>Pirellulales</taxon>
        <taxon>Pirellulaceae</taxon>
        <taxon>Anatilimnocola</taxon>
    </lineage>
</organism>
<dbReference type="KEGG" id="aagg:ETAA8_25050"/>
<dbReference type="Proteomes" id="UP000315017">
    <property type="component" value="Chromosome"/>
</dbReference>
<dbReference type="Pfam" id="PF12697">
    <property type="entry name" value="Abhydrolase_6"/>
    <property type="match status" value="1"/>
</dbReference>
<sequence>MLVELVRTTTADGLRLDGALHASDDGNVRKKPAVLVLHGVGGNFYSSSTFEPLLPKLHAAGYPTLTVNTRGHDSVFGAQLGNIRRRLGAAYEIVDECRADIAAWIKLLVSRGHQRVILLGHSLGAIKAVYAQAHDRHASVAAVLAVSPPRLSFTAFNNAAESSVFFESMSIARELVKEGSDDELFDARFPFPLLITAASYIDKYGPAERYNILEFTQLLRCPTLFTYGSKELAQGGIAFAGLPEAINKIPAHAARDVITIPDADHFYTGVQKLLADRVGEWLTQQGID</sequence>
<dbReference type="EMBL" id="CP036274">
    <property type="protein sequence ID" value="QDU27418.1"/>
    <property type="molecule type" value="Genomic_DNA"/>
</dbReference>
<feature type="domain" description="AB hydrolase-1" evidence="1">
    <location>
        <begin position="34"/>
        <end position="187"/>
    </location>
</feature>
<dbReference type="InterPro" id="IPR029058">
    <property type="entry name" value="AB_hydrolase_fold"/>
</dbReference>
<proteinExistence type="predicted"/>
<reference evidence="2 3" key="1">
    <citation type="submission" date="2019-02" db="EMBL/GenBank/DDBJ databases">
        <title>Deep-cultivation of Planctomycetes and their phenomic and genomic characterization uncovers novel biology.</title>
        <authorList>
            <person name="Wiegand S."/>
            <person name="Jogler M."/>
            <person name="Boedeker C."/>
            <person name="Pinto D."/>
            <person name="Vollmers J."/>
            <person name="Rivas-Marin E."/>
            <person name="Kohn T."/>
            <person name="Peeters S.H."/>
            <person name="Heuer A."/>
            <person name="Rast P."/>
            <person name="Oberbeckmann S."/>
            <person name="Bunk B."/>
            <person name="Jeske O."/>
            <person name="Meyerdierks A."/>
            <person name="Storesund J.E."/>
            <person name="Kallscheuer N."/>
            <person name="Luecker S."/>
            <person name="Lage O.M."/>
            <person name="Pohl T."/>
            <person name="Merkel B.J."/>
            <person name="Hornburger P."/>
            <person name="Mueller R.-W."/>
            <person name="Bruemmer F."/>
            <person name="Labrenz M."/>
            <person name="Spormann A.M."/>
            <person name="Op den Camp H."/>
            <person name="Overmann J."/>
            <person name="Amann R."/>
            <person name="Jetten M.S.M."/>
            <person name="Mascher T."/>
            <person name="Medema M.H."/>
            <person name="Devos D.P."/>
            <person name="Kaster A.-K."/>
            <person name="Ovreas L."/>
            <person name="Rohde M."/>
            <person name="Galperin M.Y."/>
            <person name="Jogler C."/>
        </authorList>
    </citation>
    <scope>NUCLEOTIDE SEQUENCE [LARGE SCALE GENOMIC DNA]</scope>
    <source>
        <strain evidence="2 3">ETA_A8</strain>
    </source>
</reference>
<dbReference type="AlphaFoldDB" id="A0A517YB07"/>
<dbReference type="SUPFAM" id="SSF53474">
    <property type="entry name" value="alpha/beta-Hydrolases"/>
    <property type="match status" value="1"/>
</dbReference>
<gene>
    <name evidence="2" type="ORF">ETAA8_25050</name>
</gene>
<keyword evidence="3" id="KW-1185">Reference proteome</keyword>
<evidence type="ECO:0000259" key="1">
    <source>
        <dbReference type="Pfam" id="PF12697"/>
    </source>
</evidence>
<evidence type="ECO:0000313" key="2">
    <source>
        <dbReference type="EMBL" id="QDU27418.1"/>
    </source>
</evidence>
<protein>
    <submittedName>
        <fullName evidence="2">Alpha/beta hydrolase family protein</fullName>
    </submittedName>
</protein>
<name>A0A517YB07_9BACT</name>
<dbReference type="GO" id="GO:0016787">
    <property type="term" value="F:hydrolase activity"/>
    <property type="evidence" value="ECO:0007669"/>
    <property type="project" value="UniProtKB-KW"/>
</dbReference>
<keyword evidence="2" id="KW-0378">Hydrolase</keyword>
<dbReference type="OrthoDB" id="267912at2"/>
<evidence type="ECO:0000313" key="3">
    <source>
        <dbReference type="Proteomes" id="UP000315017"/>
    </source>
</evidence>
<dbReference type="Gene3D" id="3.40.50.1820">
    <property type="entry name" value="alpha/beta hydrolase"/>
    <property type="match status" value="1"/>
</dbReference>
<accession>A0A517YB07</accession>
<dbReference type="InterPro" id="IPR000073">
    <property type="entry name" value="AB_hydrolase_1"/>
</dbReference>
<dbReference type="RefSeq" id="WP_145088259.1">
    <property type="nucleotide sequence ID" value="NZ_CP036274.1"/>
</dbReference>